<keyword evidence="2" id="KW-0472">Membrane</keyword>
<evidence type="ECO:0000256" key="2">
    <source>
        <dbReference type="SAM" id="Phobius"/>
    </source>
</evidence>
<feature type="region of interest" description="Disordered" evidence="1">
    <location>
        <begin position="1"/>
        <end position="21"/>
    </location>
</feature>
<proteinExistence type="predicted"/>
<evidence type="ECO:0000313" key="5">
    <source>
        <dbReference type="Proteomes" id="UP000739538"/>
    </source>
</evidence>
<evidence type="ECO:0000313" key="4">
    <source>
        <dbReference type="EMBL" id="MCA9756982.1"/>
    </source>
</evidence>
<accession>A0A956SDT2</accession>
<dbReference type="AlphaFoldDB" id="A0A956SDT2"/>
<feature type="transmembrane region" description="Helical" evidence="2">
    <location>
        <begin position="29"/>
        <end position="48"/>
    </location>
</feature>
<dbReference type="Proteomes" id="UP000739538">
    <property type="component" value="Unassembled WGS sequence"/>
</dbReference>
<dbReference type="InterPro" id="IPR038765">
    <property type="entry name" value="Papain-like_cys_pep_sf"/>
</dbReference>
<reference evidence="4" key="2">
    <citation type="journal article" date="2021" name="Microbiome">
        <title>Successional dynamics and alternative stable states in a saline activated sludge microbial community over 9 years.</title>
        <authorList>
            <person name="Wang Y."/>
            <person name="Ye J."/>
            <person name="Ju F."/>
            <person name="Liu L."/>
            <person name="Boyd J.A."/>
            <person name="Deng Y."/>
            <person name="Parks D.H."/>
            <person name="Jiang X."/>
            <person name="Yin X."/>
            <person name="Woodcroft B.J."/>
            <person name="Tyson G.W."/>
            <person name="Hugenholtz P."/>
            <person name="Polz M.F."/>
            <person name="Zhang T."/>
        </authorList>
    </citation>
    <scope>NUCLEOTIDE SEQUENCE</scope>
    <source>
        <strain evidence="4">HKST-UBA02</strain>
    </source>
</reference>
<comment type="caution">
    <text evidence="4">The sequence shown here is derived from an EMBL/GenBank/DDBJ whole genome shotgun (WGS) entry which is preliminary data.</text>
</comment>
<feature type="compositionally biased region" description="Basic and acidic residues" evidence="1">
    <location>
        <begin position="1"/>
        <end position="20"/>
    </location>
</feature>
<dbReference type="Pfam" id="PF01841">
    <property type="entry name" value="Transglut_core"/>
    <property type="match status" value="1"/>
</dbReference>
<dbReference type="Gene3D" id="3.10.620.30">
    <property type="match status" value="1"/>
</dbReference>
<evidence type="ECO:0000259" key="3">
    <source>
        <dbReference type="SMART" id="SM00460"/>
    </source>
</evidence>
<protein>
    <submittedName>
        <fullName evidence="4">Transglutaminase domain-containing protein</fullName>
    </submittedName>
</protein>
<evidence type="ECO:0000256" key="1">
    <source>
        <dbReference type="SAM" id="MobiDB-lite"/>
    </source>
</evidence>
<dbReference type="PANTHER" id="PTHR38339">
    <property type="entry name" value="TRANSGLUTAMINASE DOMAIN PROTEIN"/>
    <property type="match status" value="1"/>
</dbReference>
<sequence length="472" mass="52245">MTHELENAHRTDRPGSDGRSRPRTVCSPFTFWIGALIGLAFGSTGMAWTSNALASDTNAPPVVTGDIKAGIETHIATKSEKDGGLFIVPFEGKDLGLKLVRVHVEYLATLSPRHHFACVDMATADGQFYDIDFFLEGDPGNMTVTETTVHKHNGIPYYLWKQNEDKLWVRVPVDDASKDLLGVLTGTDTFQFRYQATVPELATTARCWIPLASTDGFQNVTVRSIDVPTQYETLVDQAHGNKVLFMELGPDQSGKTIEVVYDVVRQEKEAYPGDSAEAKKYLGPDKLVPMNDRFKDEATKATQGMTDDLMKARALYDYVLDQMSYIKVGLGWGQGDAIYACDAKTGNCTDYHAYFIGLARAVGIPARFAIGVAIPSERNDGGTDGYHCWAEFYAEGKWWPVDISEGDKFCALSSYYFGHHPANRFEFTHGRDLVLDPGPSGGPINFLAYPYLEVNGSVEKMKTLFLFQRTAS</sequence>
<keyword evidence="2" id="KW-0812">Transmembrane</keyword>
<reference evidence="4" key="1">
    <citation type="submission" date="2020-04" db="EMBL/GenBank/DDBJ databases">
        <authorList>
            <person name="Zhang T."/>
        </authorList>
    </citation>
    <scope>NUCLEOTIDE SEQUENCE</scope>
    <source>
        <strain evidence="4">HKST-UBA02</strain>
    </source>
</reference>
<gene>
    <name evidence="4" type="ORF">KDA27_14350</name>
</gene>
<dbReference type="EMBL" id="JAGQHS010000075">
    <property type="protein sequence ID" value="MCA9756982.1"/>
    <property type="molecule type" value="Genomic_DNA"/>
</dbReference>
<dbReference type="SMART" id="SM00460">
    <property type="entry name" value="TGc"/>
    <property type="match status" value="1"/>
</dbReference>
<dbReference type="SUPFAM" id="SSF54001">
    <property type="entry name" value="Cysteine proteinases"/>
    <property type="match status" value="1"/>
</dbReference>
<organism evidence="4 5">
    <name type="scientific">Eiseniibacteriota bacterium</name>
    <dbReference type="NCBI Taxonomy" id="2212470"/>
    <lineage>
        <taxon>Bacteria</taxon>
        <taxon>Candidatus Eiseniibacteriota</taxon>
    </lineage>
</organism>
<feature type="domain" description="Transglutaminase-like" evidence="3">
    <location>
        <begin position="340"/>
        <end position="405"/>
    </location>
</feature>
<dbReference type="PANTHER" id="PTHR38339:SF1">
    <property type="entry name" value="TRANSGLUTAMINASE-LIKE DOMAIN-CONTAINING PROTEIN"/>
    <property type="match status" value="1"/>
</dbReference>
<keyword evidence="2" id="KW-1133">Transmembrane helix</keyword>
<dbReference type="InterPro" id="IPR002931">
    <property type="entry name" value="Transglutaminase-like"/>
</dbReference>
<name>A0A956SDT2_UNCEI</name>